<feature type="compositionally biased region" description="Basic and acidic residues" evidence="1">
    <location>
        <begin position="334"/>
        <end position="344"/>
    </location>
</feature>
<proteinExistence type="predicted"/>
<feature type="region of interest" description="Disordered" evidence="1">
    <location>
        <begin position="334"/>
        <end position="374"/>
    </location>
</feature>
<name>A0A8X6F1H6_TRICU</name>
<gene>
    <name evidence="2" type="ORF">TNCT_97721</name>
</gene>
<dbReference type="AlphaFoldDB" id="A0A8X6F1H6"/>
<dbReference type="EMBL" id="BMAO01000661">
    <property type="protein sequence ID" value="GFQ68408.1"/>
    <property type="molecule type" value="Genomic_DNA"/>
</dbReference>
<sequence>MEYDMLNALKNVKSKAKEMISTVSHGGKVGRIHDISKESSISPAEFGYVENGVLYSGEDPKKYSYNGALGFPVKEIWEMYQKHKLGKPVFTDPIAGYNDINSNRPSLLSGYVPHEIIKELCSGKMKDHKITFAALEENLDENYIPFPVARLAIDGKDPFCLRSLLEASKCKEYGVNAVTICKPDENKTRGVRLTLLKDENGQEVRSYEVINGTYEMVLGWYVEGKKCEMKISISDDGSAKILKRNGVTDEQIYAHTEIMVGKQHETNFLYEALGLDLQQGQAKPRSFEGITPMLNKRSELKAVQASSSKDSKDGAKIEQLLKDDPEAKSALKELGSELQKESSEVARPSTDMAKPDVKEVGEKKEEKKISSPNR</sequence>
<comment type="caution">
    <text evidence="2">The sequence shown here is derived from an EMBL/GenBank/DDBJ whole genome shotgun (WGS) entry which is preliminary data.</text>
</comment>
<evidence type="ECO:0000256" key="1">
    <source>
        <dbReference type="SAM" id="MobiDB-lite"/>
    </source>
</evidence>
<keyword evidence="3" id="KW-1185">Reference proteome</keyword>
<evidence type="ECO:0000313" key="2">
    <source>
        <dbReference type="EMBL" id="GFQ68408.1"/>
    </source>
</evidence>
<dbReference type="Proteomes" id="UP000887116">
    <property type="component" value="Unassembled WGS sequence"/>
</dbReference>
<protein>
    <submittedName>
        <fullName evidence="2">Uncharacterized protein</fullName>
    </submittedName>
</protein>
<reference evidence="2" key="1">
    <citation type="submission" date="2020-07" db="EMBL/GenBank/DDBJ databases">
        <title>Multicomponent nature underlies the extraordinary mechanical properties of spider dragline silk.</title>
        <authorList>
            <person name="Kono N."/>
            <person name="Nakamura H."/>
            <person name="Mori M."/>
            <person name="Yoshida Y."/>
            <person name="Ohtoshi R."/>
            <person name="Malay A.D."/>
            <person name="Moran D.A.P."/>
            <person name="Tomita M."/>
            <person name="Numata K."/>
            <person name="Arakawa K."/>
        </authorList>
    </citation>
    <scope>NUCLEOTIDE SEQUENCE</scope>
</reference>
<evidence type="ECO:0000313" key="3">
    <source>
        <dbReference type="Proteomes" id="UP000887116"/>
    </source>
</evidence>
<feature type="compositionally biased region" description="Basic and acidic residues" evidence="1">
    <location>
        <begin position="353"/>
        <end position="374"/>
    </location>
</feature>
<accession>A0A8X6F1H6</accession>
<organism evidence="2 3">
    <name type="scientific">Trichonephila clavata</name>
    <name type="common">Joro spider</name>
    <name type="synonym">Nephila clavata</name>
    <dbReference type="NCBI Taxonomy" id="2740835"/>
    <lineage>
        <taxon>Eukaryota</taxon>
        <taxon>Metazoa</taxon>
        <taxon>Ecdysozoa</taxon>
        <taxon>Arthropoda</taxon>
        <taxon>Chelicerata</taxon>
        <taxon>Arachnida</taxon>
        <taxon>Araneae</taxon>
        <taxon>Araneomorphae</taxon>
        <taxon>Entelegynae</taxon>
        <taxon>Araneoidea</taxon>
        <taxon>Nephilidae</taxon>
        <taxon>Trichonephila</taxon>
    </lineage>
</organism>